<organism evidence="1">
    <name type="scientific">marine metagenome</name>
    <dbReference type="NCBI Taxonomy" id="408172"/>
    <lineage>
        <taxon>unclassified sequences</taxon>
        <taxon>metagenomes</taxon>
        <taxon>ecological metagenomes</taxon>
    </lineage>
</organism>
<evidence type="ECO:0000313" key="1">
    <source>
        <dbReference type="EMBL" id="SVA77368.1"/>
    </source>
</evidence>
<gene>
    <name evidence="1" type="ORF">METZ01_LOCUS130222</name>
</gene>
<dbReference type="EMBL" id="UINC01018422">
    <property type="protein sequence ID" value="SVA77368.1"/>
    <property type="molecule type" value="Genomic_DNA"/>
</dbReference>
<sequence length="125" mass="14618">MIEQFQSRYFPAMYFRILLFGLFFSCTAPLPPKTVIMPLTKNSGSGTQEKTIYTMGYMSEYDIWEFLRANPSERDVIETFGLPDSVWLDDVQSTKFLYYFISEMQDYNTIEISAKTDSVSGFEWD</sequence>
<reference evidence="1" key="1">
    <citation type="submission" date="2018-05" db="EMBL/GenBank/DDBJ databases">
        <authorList>
            <person name="Lanie J.A."/>
            <person name="Ng W.-L."/>
            <person name="Kazmierczak K.M."/>
            <person name="Andrzejewski T.M."/>
            <person name="Davidsen T.M."/>
            <person name="Wayne K.J."/>
            <person name="Tettelin H."/>
            <person name="Glass J.I."/>
            <person name="Rusch D."/>
            <person name="Podicherti R."/>
            <person name="Tsui H.-C.T."/>
            <person name="Winkler M.E."/>
        </authorList>
    </citation>
    <scope>NUCLEOTIDE SEQUENCE</scope>
</reference>
<protein>
    <submittedName>
        <fullName evidence="1">Uncharacterized protein</fullName>
    </submittedName>
</protein>
<accession>A0A381YJX4</accession>
<name>A0A381YJX4_9ZZZZ</name>
<proteinExistence type="predicted"/>
<dbReference type="AlphaFoldDB" id="A0A381YJX4"/>